<protein>
    <recommendedName>
        <fullName evidence="3">Deacetylase PdaC domain-containing protein</fullName>
    </recommendedName>
</protein>
<reference evidence="1 2" key="1">
    <citation type="submission" date="2018-07" db="EMBL/GenBank/DDBJ databases">
        <title>Anaerosacharophilus polymeroproducens gen. nov. sp. nov., an anaerobic bacterium isolated from salt field.</title>
        <authorList>
            <person name="Kim W."/>
            <person name="Yang S.-H."/>
            <person name="Oh J."/>
            <person name="Lee J.-H."/>
            <person name="Kwon K.K."/>
        </authorList>
    </citation>
    <scope>NUCLEOTIDE SEQUENCE [LARGE SCALE GENOMIC DNA]</scope>
    <source>
        <strain evidence="1 2">MCWD5</strain>
    </source>
</reference>
<sequence length="272" mass="31349">MKNGKIKKLVMVILVIGISLSGYGCKIINQNIEDVNNSMKSNGKDSDAGIHSDLEYTIVDESYETEKEENYQAVNIHIPVIKEIETLSIVDYYNEQLGKELSDYKNKRIKLGDGDYYHLDYEISTMTNDLISVIFRGESYVKNKTHPIKFVYTYNIDLKTGSTVCLSQNNDIEKIAELIMSGEKLKLVKPAELDDEKEMKLEDYMQEFQKYSKEEWIKKLKNADINIIENSDGSFTKEEKSPMIYSYIKDEKTILAIKVSHKLGDYVEIMLP</sequence>
<proteinExistence type="predicted"/>
<evidence type="ECO:0008006" key="3">
    <source>
        <dbReference type="Google" id="ProtNLM"/>
    </source>
</evidence>
<organism evidence="1 2">
    <name type="scientific">Anaerosacchariphilus polymeriproducens</name>
    <dbReference type="NCBI Taxonomy" id="1812858"/>
    <lineage>
        <taxon>Bacteria</taxon>
        <taxon>Bacillati</taxon>
        <taxon>Bacillota</taxon>
        <taxon>Clostridia</taxon>
        <taxon>Lachnospirales</taxon>
        <taxon>Lachnospiraceae</taxon>
        <taxon>Anaerosacchariphilus</taxon>
    </lineage>
</organism>
<dbReference type="EMBL" id="QRCT01000034">
    <property type="protein sequence ID" value="RDU22954.1"/>
    <property type="molecule type" value="Genomic_DNA"/>
</dbReference>
<name>A0A371ATQ1_9FIRM</name>
<dbReference type="Gene3D" id="3.30.565.40">
    <property type="entry name" value="Fervidobacterium nodosum Rt17-B1 like"/>
    <property type="match status" value="1"/>
</dbReference>
<dbReference type="Proteomes" id="UP000255036">
    <property type="component" value="Unassembled WGS sequence"/>
</dbReference>
<dbReference type="OrthoDB" id="1976337at2"/>
<dbReference type="AlphaFoldDB" id="A0A371ATQ1"/>
<dbReference type="RefSeq" id="WP_115482297.1">
    <property type="nucleotide sequence ID" value="NZ_QRCT01000034.1"/>
</dbReference>
<gene>
    <name evidence="1" type="ORF">DWV06_11305</name>
</gene>
<keyword evidence="2" id="KW-1185">Reference proteome</keyword>
<comment type="caution">
    <text evidence="1">The sequence shown here is derived from an EMBL/GenBank/DDBJ whole genome shotgun (WGS) entry which is preliminary data.</text>
</comment>
<accession>A0A371ATQ1</accession>
<evidence type="ECO:0000313" key="2">
    <source>
        <dbReference type="Proteomes" id="UP000255036"/>
    </source>
</evidence>
<evidence type="ECO:0000313" key="1">
    <source>
        <dbReference type="EMBL" id="RDU22954.1"/>
    </source>
</evidence>
<dbReference type="PROSITE" id="PS51257">
    <property type="entry name" value="PROKAR_LIPOPROTEIN"/>
    <property type="match status" value="1"/>
</dbReference>